<keyword evidence="5" id="KW-1185">Reference proteome</keyword>
<dbReference type="InterPro" id="IPR006311">
    <property type="entry name" value="TAT_signal"/>
</dbReference>
<evidence type="ECO:0000256" key="1">
    <source>
        <dbReference type="SAM" id="MobiDB-lite"/>
    </source>
</evidence>
<dbReference type="PROSITE" id="PS51257">
    <property type="entry name" value="PROKAR_LIPOPROTEIN"/>
    <property type="match status" value="1"/>
</dbReference>
<dbReference type="CDD" id="cd10917">
    <property type="entry name" value="CE4_NodB_like_6s_7s"/>
    <property type="match status" value="1"/>
</dbReference>
<evidence type="ECO:0000313" key="4">
    <source>
        <dbReference type="EMBL" id="NYH83723.1"/>
    </source>
</evidence>
<dbReference type="SUPFAM" id="SSF88713">
    <property type="entry name" value="Glycoside hydrolase/deacetylase"/>
    <property type="match status" value="1"/>
</dbReference>
<dbReference type="InterPro" id="IPR050248">
    <property type="entry name" value="Polysacc_deacetylase_ArnD"/>
</dbReference>
<feature type="signal peptide" evidence="2">
    <location>
        <begin position="1"/>
        <end position="26"/>
    </location>
</feature>
<dbReference type="RefSeq" id="WP_092882520.1">
    <property type="nucleotide sequence ID" value="NZ_FOOI01000004.1"/>
</dbReference>
<protein>
    <submittedName>
        <fullName evidence="4">Peptidoglycan/xylan/chitin deacetylase (PgdA/CDA1 family)</fullName>
    </submittedName>
</protein>
<evidence type="ECO:0000256" key="2">
    <source>
        <dbReference type="SAM" id="SignalP"/>
    </source>
</evidence>
<reference evidence="4 5" key="1">
    <citation type="submission" date="2020-07" db="EMBL/GenBank/DDBJ databases">
        <title>Sequencing the genomes of 1000 actinobacteria strains.</title>
        <authorList>
            <person name="Klenk H.-P."/>
        </authorList>
    </citation>
    <scope>NUCLEOTIDE SEQUENCE [LARGE SCALE GENOMIC DNA]</scope>
    <source>
        <strain evidence="4 5">DSM 45117</strain>
    </source>
</reference>
<gene>
    <name evidence="4" type="ORF">FHR37_002574</name>
</gene>
<dbReference type="Proteomes" id="UP000533017">
    <property type="component" value="Unassembled WGS sequence"/>
</dbReference>
<keyword evidence="2" id="KW-0732">Signal</keyword>
<name>A0ABX2S285_9ACTN</name>
<dbReference type="PANTHER" id="PTHR10587">
    <property type="entry name" value="GLYCOSYL TRANSFERASE-RELATED"/>
    <property type="match status" value="1"/>
</dbReference>
<dbReference type="InterPro" id="IPR002509">
    <property type="entry name" value="NODB_dom"/>
</dbReference>
<proteinExistence type="predicted"/>
<evidence type="ECO:0000313" key="5">
    <source>
        <dbReference type="Proteomes" id="UP000533017"/>
    </source>
</evidence>
<accession>A0ABX2S285</accession>
<feature type="chain" id="PRO_5045618548" evidence="2">
    <location>
        <begin position="27"/>
        <end position="267"/>
    </location>
</feature>
<dbReference type="Gene3D" id="3.20.20.370">
    <property type="entry name" value="Glycoside hydrolase/deacetylase"/>
    <property type="match status" value="1"/>
</dbReference>
<dbReference type="PANTHER" id="PTHR10587:SF137">
    <property type="entry name" value="4-DEOXY-4-FORMAMIDO-L-ARABINOSE-PHOSPHOUNDECAPRENOL DEFORMYLASE ARND-RELATED"/>
    <property type="match status" value="1"/>
</dbReference>
<dbReference type="EMBL" id="JACBZA010000001">
    <property type="protein sequence ID" value="NYH83723.1"/>
    <property type="molecule type" value="Genomic_DNA"/>
</dbReference>
<feature type="domain" description="NodB homology" evidence="3">
    <location>
        <begin position="81"/>
        <end position="260"/>
    </location>
</feature>
<comment type="caution">
    <text evidence="4">The sequence shown here is derived from an EMBL/GenBank/DDBJ whole genome shotgun (WGS) entry which is preliminary data.</text>
</comment>
<dbReference type="Pfam" id="PF01522">
    <property type="entry name" value="Polysacc_deac_1"/>
    <property type="match status" value="1"/>
</dbReference>
<feature type="region of interest" description="Disordered" evidence="1">
    <location>
        <begin position="28"/>
        <end position="69"/>
    </location>
</feature>
<dbReference type="PROSITE" id="PS51677">
    <property type="entry name" value="NODB"/>
    <property type="match status" value="1"/>
</dbReference>
<dbReference type="PROSITE" id="PS51318">
    <property type="entry name" value="TAT"/>
    <property type="match status" value="1"/>
</dbReference>
<evidence type="ECO:0000259" key="3">
    <source>
        <dbReference type="PROSITE" id="PS51677"/>
    </source>
</evidence>
<dbReference type="InterPro" id="IPR011330">
    <property type="entry name" value="Glyco_hydro/deAcase_b/a-brl"/>
</dbReference>
<sequence>MTIPRRRLLWRAVSCTAAGVLLGACAAARPRDRSAPATSQPGQPRRTDDHGASVRQSPTTATRAGKPARVVEIGHAPRSAPRVALTFHGAGDPSTAEALLRVAEHVKAPLTVLAVGTWLSQNPTMADRIRRGGHELGNHTLHHLPMRTLDQSQAYDEISGCAAVLRRLTGSAGTWFRASGTQHTTPLIRTAAARAGYRVCLSYDVDTLDYLDPGPAAVVRNGVDSAKPGSILSLHMGHPGTVQALPALVAGLRAQGLQPVTVTELLR</sequence>
<organism evidence="4 5">
    <name type="scientific">Actinopolymorpha cephalotaxi</name>
    <dbReference type="NCBI Taxonomy" id="504797"/>
    <lineage>
        <taxon>Bacteria</taxon>
        <taxon>Bacillati</taxon>
        <taxon>Actinomycetota</taxon>
        <taxon>Actinomycetes</taxon>
        <taxon>Propionibacteriales</taxon>
        <taxon>Actinopolymorphaceae</taxon>
        <taxon>Actinopolymorpha</taxon>
    </lineage>
</organism>